<name>A0A0D7CEM4_9ACTN</name>
<evidence type="ECO:0000313" key="3">
    <source>
        <dbReference type="Proteomes" id="UP000032458"/>
    </source>
</evidence>
<keyword evidence="1" id="KW-0175">Coiled coil</keyword>
<reference evidence="2 3" key="1">
    <citation type="submission" date="2014-09" db="EMBL/GenBank/DDBJ databases">
        <title>Draft genome sequence of Streptomyces natalensis ATCC 27448, producer of the antifungal pimaricin.</title>
        <authorList>
            <person name="Mendes M.V."/>
            <person name="Beites T."/>
            <person name="Pires S."/>
            <person name="Santos C.L."/>
            <person name="Moradas-Ferreira P."/>
        </authorList>
    </citation>
    <scope>NUCLEOTIDE SEQUENCE [LARGE SCALE GENOMIC DNA]</scope>
    <source>
        <strain evidence="2 3">ATCC 27448</strain>
    </source>
</reference>
<dbReference type="Pfam" id="PF17388">
    <property type="entry name" value="GP24_25"/>
    <property type="match status" value="1"/>
</dbReference>
<dbReference type="EMBL" id="JRKI01000061">
    <property type="protein sequence ID" value="KIZ14511.1"/>
    <property type="molecule type" value="Genomic_DNA"/>
</dbReference>
<accession>A0A0D7CEM4</accession>
<dbReference type="Proteomes" id="UP000032458">
    <property type="component" value="Unassembled WGS sequence"/>
</dbReference>
<comment type="caution">
    <text evidence="2">The sequence shown here is derived from an EMBL/GenBank/DDBJ whole genome shotgun (WGS) entry which is preliminary data.</text>
</comment>
<sequence>MSAVLSCADLMAEAQTEYAAMPLETRTGHVVQLRNLLMLSREALKTARVLLEKLEKNAGNLDELEPMLRDLLLVIASDPKVMSDEMKGWPLGVFVRVVNLWQEATQAGEAQDSGN</sequence>
<dbReference type="PATRIC" id="fig|1240678.4.peg.7714"/>
<organism evidence="2 3">
    <name type="scientific">Streptomyces natalensis ATCC 27448</name>
    <dbReference type="NCBI Taxonomy" id="1240678"/>
    <lineage>
        <taxon>Bacteria</taxon>
        <taxon>Bacillati</taxon>
        <taxon>Actinomycetota</taxon>
        <taxon>Actinomycetes</taxon>
        <taxon>Kitasatosporales</taxon>
        <taxon>Streptomycetaceae</taxon>
        <taxon>Streptomyces</taxon>
    </lineage>
</organism>
<keyword evidence="3" id="KW-1185">Reference proteome</keyword>
<protein>
    <submittedName>
        <fullName evidence="2">Uncharacterized protein</fullName>
    </submittedName>
</protein>
<proteinExistence type="predicted"/>
<evidence type="ECO:0000313" key="2">
    <source>
        <dbReference type="EMBL" id="KIZ14511.1"/>
    </source>
</evidence>
<dbReference type="AlphaFoldDB" id="A0A0D7CEM4"/>
<dbReference type="InterPro" id="IPR020132">
    <property type="entry name" value="Gp24/Gp25"/>
</dbReference>
<feature type="coiled-coil region" evidence="1">
    <location>
        <begin position="37"/>
        <end position="64"/>
    </location>
</feature>
<evidence type="ECO:0000256" key="1">
    <source>
        <dbReference type="SAM" id="Coils"/>
    </source>
</evidence>
<dbReference type="RefSeq" id="WP_030066752.1">
    <property type="nucleotide sequence ID" value="NZ_JRKI01000061.1"/>
</dbReference>
<gene>
    <name evidence="2" type="ORF">SNA_36205</name>
</gene>